<feature type="compositionally biased region" description="Low complexity" evidence="1">
    <location>
        <begin position="801"/>
        <end position="817"/>
    </location>
</feature>
<feature type="compositionally biased region" description="Polar residues" evidence="1">
    <location>
        <begin position="230"/>
        <end position="241"/>
    </location>
</feature>
<feature type="region of interest" description="Disordered" evidence="1">
    <location>
        <begin position="378"/>
        <end position="433"/>
    </location>
</feature>
<feature type="compositionally biased region" description="Polar residues" evidence="1">
    <location>
        <begin position="177"/>
        <end position="192"/>
    </location>
</feature>
<gene>
    <name evidence="3" type="ORF">C7M84_007605</name>
</gene>
<keyword evidence="2" id="KW-0732">Signal</keyword>
<reference evidence="3 4" key="1">
    <citation type="submission" date="2018-04" db="EMBL/GenBank/DDBJ databases">
        <authorList>
            <person name="Zhang X."/>
            <person name="Yuan J."/>
            <person name="Li F."/>
            <person name="Xiang J."/>
        </authorList>
    </citation>
    <scope>NUCLEOTIDE SEQUENCE [LARGE SCALE GENOMIC DNA]</scope>
    <source>
        <tissue evidence="3">Muscle</tissue>
    </source>
</reference>
<feature type="compositionally biased region" description="Basic and acidic residues" evidence="1">
    <location>
        <begin position="558"/>
        <end position="578"/>
    </location>
</feature>
<feature type="signal peptide" evidence="2">
    <location>
        <begin position="1"/>
        <end position="34"/>
    </location>
</feature>
<sequence length="886" mass="96897">MAHPIPAAPRSADGRCSLLLIAALCLALPRASLCAHAPSRPRSTSPPPGSSESSMPFEHSPGGGRSVRMAELRRRVIASSAGEKALHGYGRVVDSLYPAVNVSPKGAPVVKGAEGGQDVGGTEVITKTKMGCDKSEAQSVFPSSGDEVLIYNRLFGNVSEVEAKTAIKEMGFAKSSPLKSNEANPSTHISHQPNPPDASRSDVHRRRDDRHPGQETPPAGSSERNDETSRLTSVIGSQVTRVTDRTSDLSSSHTPRPAPVTRRQNVIRKPQPSEGGVSPKPKGEVNTTSVTRQVRGQRISYTGPRAGDTKAGRTNKFPAIDHQLPEKDRHADDPKNPSSKTSSLLELFTVQRYDNISPCRSRGYKTCMRFKLGKKIPEGTKDSRRINSTSELTNGNENSIPKNDAVKNRKESTDAAESSTRSRRKALTSASSLNAESSLADKGLYFNSISKGVPKSEFIQKKIWFSRLNTSEYSVKHVNDKIPGVEREKIDAEDQERSSPFSLGQENAIRRYRVEPGERNPTMEYERPPPFIERTAKSIHDGASSRKQGEQDTLNYRPETRLRRMRTDLERKPFVDKGKQRKRKRESASKNTNRMPLPAPASSNLAGPSEYKIWKASPRRSITNGEGTSGRKTSSPASSFRAKEHGNDADKSLLSKKRLKSLVQSAQHQGERDGRLPFSGRNFRRASNAESTGSVGLQAGEENITAVVSKGKALNPIKRVAGRAQPTPPYSNSFSLTGEVHKDYVRKASHSRKLLQFQESDAQDSEGEGPRRNAQKDKQEEATAKNLPDGGDGEENSKSLRNTTAGGNGNGNPARTPIHSKNEGHQKSQAINYSHFPPGFGGIDEGEGCNCWPTHDESFKPEVECRCQGEHLARLPTNISTDVDRL</sequence>
<accession>A0A423TBX2</accession>
<name>A0A423TBX2_PENVA</name>
<feature type="chain" id="PRO_5019572549" evidence="2">
    <location>
        <begin position="35"/>
        <end position="886"/>
    </location>
</feature>
<feature type="region of interest" description="Disordered" evidence="1">
    <location>
        <begin position="750"/>
        <end position="839"/>
    </location>
</feature>
<evidence type="ECO:0000256" key="2">
    <source>
        <dbReference type="SAM" id="SignalP"/>
    </source>
</evidence>
<feature type="region of interest" description="Disordered" evidence="1">
    <location>
        <begin position="175"/>
        <end position="343"/>
    </location>
</feature>
<evidence type="ECO:0000313" key="4">
    <source>
        <dbReference type="Proteomes" id="UP000283509"/>
    </source>
</evidence>
<feature type="region of interest" description="Disordered" evidence="1">
    <location>
        <begin position="36"/>
        <end position="66"/>
    </location>
</feature>
<dbReference type="Proteomes" id="UP000283509">
    <property type="component" value="Unassembled WGS sequence"/>
</dbReference>
<feature type="region of interest" description="Disordered" evidence="1">
    <location>
        <begin position="512"/>
        <end position="699"/>
    </location>
</feature>
<evidence type="ECO:0000256" key="1">
    <source>
        <dbReference type="SAM" id="MobiDB-lite"/>
    </source>
</evidence>
<protein>
    <submittedName>
        <fullName evidence="3">Uncharacterized protein</fullName>
    </submittedName>
</protein>
<feature type="region of interest" description="Disordered" evidence="1">
    <location>
        <begin position="717"/>
        <end position="738"/>
    </location>
</feature>
<feature type="compositionally biased region" description="Basic and acidic residues" evidence="1">
    <location>
        <begin position="323"/>
        <end position="335"/>
    </location>
</feature>
<feature type="compositionally biased region" description="Polar residues" evidence="1">
    <location>
        <begin position="620"/>
        <end position="638"/>
    </location>
</feature>
<feature type="compositionally biased region" description="Polar residues" evidence="1">
    <location>
        <begin position="386"/>
        <end position="401"/>
    </location>
</feature>
<feature type="compositionally biased region" description="Basic and acidic residues" evidence="1">
    <location>
        <begin position="199"/>
        <end position="213"/>
    </location>
</feature>
<dbReference type="EMBL" id="QCYY01001965">
    <property type="protein sequence ID" value="ROT73926.1"/>
    <property type="molecule type" value="Genomic_DNA"/>
</dbReference>
<dbReference type="AlphaFoldDB" id="A0A423TBX2"/>
<feature type="compositionally biased region" description="Polar residues" evidence="1">
    <location>
        <begin position="285"/>
        <end position="294"/>
    </location>
</feature>
<reference evidence="3 4" key="2">
    <citation type="submission" date="2019-01" db="EMBL/GenBank/DDBJ databases">
        <title>The decoding of complex shrimp genome reveals the adaptation for benthos swimmer, frequently molting mechanism and breeding impact on genome.</title>
        <authorList>
            <person name="Sun Y."/>
            <person name="Gao Y."/>
            <person name="Yu Y."/>
        </authorList>
    </citation>
    <scope>NUCLEOTIDE SEQUENCE [LARGE SCALE GENOMIC DNA]</scope>
    <source>
        <tissue evidence="3">Muscle</tissue>
    </source>
</reference>
<feature type="compositionally biased region" description="Basic and acidic residues" evidence="1">
    <location>
        <begin position="404"/>
        <end position="413"/>
    </location>
</feature>
<feature type="compositionally biased region" description="Basic and acidic residues" evidence="1">
    <location>
        <begin position="534"/>
        <end position="550"/>
    </location>
</feature>
<proteinExistence type="predicted"/>
<comment type="caution">
    <text evidence="3">The sequence shown here is derived from an EMBL/GenBank/DDBJ whole genome shotgun (WGS) entry which is preliminary data.</text>
</comment>
<organism evidence="3 4">
    <name type="scientific">Penaeus vannamei</name>
    <name type="common">Whiteleg shrimp</name>
    <name type="synonym">Litopenaeus vannamei</name>
    <dbReference type="NCBI Taxonomy" id="6689"/>
    <lineage>
        <taxon>Eukaryota</taxon>
        <taxon>Metazoa</taxon>
        <taxon>Ecdysozoa</taxon>
        <taxon>Arthropoda</taxon>
        <taxon>Crustacea</taxon>
        <taxon>Multicrustacea</taxon>
        <taxon>Malacostraca</taxon>
        <taxon>Eumalacostraca</taxon>
        <taxon>Eucarida</taxon>
        <taxon>Decapoda</taxon>
        <taxon>Dendrobranchiata</taxon>
        <taxon>Penaeoidea</taxon>
        <taxon>Penaeidae</taxon>
        <taxon>Penaeus</taxon>
    </lineage>
</organism>
<keyword evidence="4" id="KW-1185">Reference proteome</keyword>
<evidence type="ECO:0000313" key="3">
    <source>
        <dbReference type="EMBL" id="ROT73926.1"/>
    </source>
</evidence>
<feature type="compositionally biased region" description="Basic and acidic residues" evidence="1">
    <location>
        <begin position="768"/>
        <end position="783"/>
    </location>
</feature>
<feature type="compositionally biased region" description="Basic and acidic residues" evidence="1">
    <location>
        <begin position="641"/>
        <end position="653"/>
    </location>
</feature>